<evidence type="ECO:0000259" key="1">
    <source>
        <dbReference type="SMART" id="SM00897"/>
    </source>
</evidence>
<dbReference type="OrthoDB" id="140075at2157"/>
<dbReference type="SMART" id="SM00897">
    <property type="entry name" value="FIST"/>
    <property type="match status" value="1"/>
</dbReference>
<sequence>MSEILAGVGHATDDDSTAAGRRAARAARDDLGGEERIAYAFGSSEYDQAALLGGIEAQLDCPVVGCSTAGEIAHAQSYTESVVVLALAGDGIRPGVGSAPEFAEFSRKAGMEAASAAVDDLDDGPVPTSVSASESGRRRWYPKLLVNAFGPGLTGSKEWALIGVQDALGWAHVAGGFAGDDWKLDSTWVYRDGEPVEDSMAVAAMDVDVKTGIGVANGLRETEHTFTVTSAEDNRLYELDDKPALEAYRDRYGDRVTQEHFLMTHPLGADDDGEETHIAMMTDVDEETGSMIVGEKPLEEGQELTVMDTSADAVLDGVETAVDRALTAAGGPDDIAAVLVFDCNCRWYHLSNEETRNAELDIVRERVGPNVPVAGFYSYGEIATPNPLWNDDPRSLMRQDVHHQSIAIEVITNESL</sequence>
<feature type="domain" description="FIST" evidence="1">
    <location>
        <begin position="34"/>
        <end position="243"/>
    </location>
</feature>
<accession>A0A8J8GIS3</accession>
<dbReference type="Proteomes" id="UP000728647">
    <property type="component" value="Unassembled WGS sequence"/>
</dbReference>
<comment type="caution">
    <text evidence="3">The sequence shown here is derived from an EMBL/GenBank/DDBJ whole genome shotgun (WGS) entry which is preliminary data.</text>
</comment>
<protein>
    <submittedName>
        <fullName evidence="3">FIST C-terminal domain-containing protein</fullName>
    </submittedName>
</protein>
<dbReference type="Pfam" id="PF08495">
    <property type="entry name" value="FIST"/>
    <property type="match status" value="1"/>
</dbReference>
<evidence type="ECO:0000313" key="3">
    <source>
        <dbReference type="EMBL" id="NUB89970.1"/>
    </source>
</evidence>
<dbReference type="PANTHER" id="PTHR40252">
    <property type="entry name" value="BLR0328 PROTEIN"/>
    <property type="match status" value="1"/>
</dbReference>
<organism evidence="3 4">
    <name type="scientific">Haloterrigena gelatinilytica</name>
    <dbReference type="NCBI Taxonomy" id="2741724"/>
    <lineage>
        <taxon>Archaea</taxon>
        <taxon>Methanobacteriati</taxon>
        <taxon>Methanobacteriota</taxon>
        <taxon>Stenosarchaea group</taxon>
        <taxon>Halobacteria</taxon>
        <taxon>Halobacteriales</taxon>
        <taxon>Natrialbaceae</taxon>
        <taxon>Haloterrigena</taxon>
    </lineage>
</organism>
<dbReference type="Pfam" id="PF10442">
    <property type="entry name" value="FIST_C"/>
    <property type="match status" value="1"/>
</dbReference>
<evidence type="ECO:0000259" key="2">
    <source>
        <dbReference type="SMART" id="SM01204"/>
    </source>
</evidence>
<feature type="domain" description="FIST C-domain" evidence="2">
    <location>
        <begin position="244"/>
        <end position="385"/>
    </location>
</feature>
<name>A0A8J8GIS3_9EURY</name>
<gene>
    <name evidence="3" type="ORF">HT576_02845</name>
</gene>
<dbReference type="PANTHER" id="PTHR40252:SF2">
    <property type="entry name" value="BLR0328 PROTEIN"/>
    <property type="match status" value="1"/>
</dbReference>
<proteinExistence type="predicted"/>
<evidence type="ECO:0000313" key="4">
    <source>
        <dbReference type="Proteomes" id="UP000728647"/>
    </source>
</evidence>
<dbReference type="EMBL" id="JABURA010000001">
    <property type="protein sequence ID" value="NUB89970.1"/>
    <property type="molecule type" value="Genomic_DNA"/>
</dbReference>
<dbReference type="SMART" id="SM01204">
    <property type="entry name" value="FIST_C"/>
    <property type="match status" value="1"/>
</dbReference>
<dbReference type="RefSeq" id="WP_174701209.1">
    <property type="nucleotide sequence ID" value="NZ_JABURA010000001.1"/>
</dbReference>
<dbReference type="InterPro" id="IPR013702">
    <property type="entry name" value="FIST_domain_N"/>
</dbReference>
<dbReference type="InterPro" id="IPR019494">
    <property type="entry name" value="FIST_C"/>
</dbReference>
<reference evidence="3" key="1">
    <citation type="submission" date="2020-06" db="EMBL/GenBank/DDBJ databases">
        <title>Haloterrigena sp. nov., an extremely halophilic archaeon isolated from a saline sediment.</title>
        <authorList>
            <person name="Liu B.-B."/>
        </authorList>
    </citation>
    <scope>NUCLEOTIDE SEQUENCE</scope>
    <source>
        <strain evidence="3">SYSU A121-1</strain>
    </source>
</reference>
<dbReference type="AlphaFoldDB" id="A0A8J8GIS3"/>